<dbReference type="Proteomes" id="UP000273898">
    <property type="component" value="Unassembled WGS sequence"/>
</dbReference>
<evidence type="ECO:0000313" key="1">
    <source>
        <dbReference type="EMBL" id="RLJ77694.1"/>
    </source>
</evidence>
<sequence>MLIGRMMVLHFMLFQTKVRLVKNGIIKNAKLVYWNVKASQILIFNKRSCLLYFETASFVIITFYSFLNQKQQTVDCLFISSKFGCLTSTYFRELT</sequence>
<name>A0A497Y598_9SPHI</name>
<dbReference type="EMBL" id="RCCK01000011">
    <property type="protein sequence ID" value="RLJ77694.1"/>
    <property type="molecule type" value="Genomic_DNA"/>
</dbReference>
<gene>
    <name evidence="1" type="ORF">BCL90_2800</name>
</gene>
<comment type="caution">
    <text evidence="1">The sequence shown here is derived from an EMBL/GenBank/DDBJ whole genome shotgun (WGS) entry which is preliminary data.</text>
</comment>
<dbReference type="AlphaFoldDB" id="A0A497Y598"/>
<proteinExistence type="predicted"/>
<accession>A0A497Y598</accession>
<reference evidence="1 2" key="1">
    <citation type="submission" date="2018-10" db="EMBL/GenBank/DDBJ databases">
        <title>Genomic Encyclopedia of Archaeal and Bacterial Type Strains, Phase II (KMG-II): from individual species to whole genera.</title>
        <authorList>
            <person name="Goeker M."/>
        </authorList>
    </citation>
    <scope>NUCLEOTIDE SEQUENCE [LARGE SCALE GENOMIC DNA]</scope>
    <source>
        <strain evidence="1 2">DSM 19624</strain>
    </source>
</reference>
<protein>
    <submittedName>
        <fullName evidence="1">Uncharacterized protein</fullName>
    </submittedName>
</protein>
<organism evidence="1 2">
    <name type="scientific">Pedobacter alluvionis</name>
    <dbReference type="NCBI Taxonomy" id="475253"/>
    <lineage>
        <taxon>Bacteria</taxon>
        <taxon>Pseudomonadati</taxon>
        <taxon>Bacteroidota</taxon>
        <taxon>Sphingobacteriia</taxon>
        <taxon>Sphingobacteriales</taxon>
        <taxon>Sphingobacteriaceae</taxon>
        <taxon>Pedobacter</taxon>
    </lineage>
</organism>
<evidence type="ECO:0000313" key="2">
    <source>
        <dbReference type="Proteomes" id="UP000273898"/>
    </source>
</evidence>